<protein>
    <submittedName>
        <fullName evidence="2">Uncharacterized protein</fullName>
    </submittedName>
</protein>
<evidence type="ECO:0000313" key="2">
    <source>
        <dbReference type="EMBL" id="POS72980.1"/>
    </source>
</evidence>
<dbReference type="Proteomes" id="UP000094444">
    <property type="component" value="Unassembled WGS sequence"/>
</dbReference>
<feature type="compositionally biased region" description="Polar residues" evidence="1">
    <location>
        <begin position="40"/>
        <end position="49"/>
    </location>
</feature>
<dbReference type="PANTHER" id="PTHR35392:SF3">
    <property type="entry name" value="ZN(2)-C6 FUNGAL-TYPE DOMAIN-CONTAINING PROTEIN"/>
    <property type="match status" value="1"/>
</dbReference>
<dbReference type="EMBL" id="MAVT02000885">
    <property type="protein sequence ID" value="POS72980.1"/>
    <property type="molecule type" value="Genomic_DNA"/>
</dbReference>
<evidence type="ECO:0000256" key="1">
    <source>
        <dbReference type="SAM" id="MobiDB-lite"/>
    </source>
</evidence>
<dbReference type="InParanoid" id="A0A2P5HRU4"/>
<dbReference type="PANTHER" id="PTHR35392">
    <property type="entry name" value="ZN(II)2CYS6 TRANSCRIPTION FACTOR (EUROFUNG)-RELATED-RELATED"/>
    <property type="match status" value="1"/>
</dbReference>
<sequence length="753" mass="85829">MIHRSKPYKTKLWYLPLEGQSHLLRFPYAALPEFIQQYTEQGHSHQQAFQEQQRHTPPPPPPPQQQQEEAQQQHYFEVDHQQHPRKRQRVDSKNMPIPSFISRCLPNHVDIEKSSVAGPSDGQDESQVSCIGATASSLRRCLGMAGMRPTFSGLDTTAAPYNGVAPRAYSSDFLSPVHNHIPEHTLGSHHDPQLPLVFGTEESTHATHLQGYPALQPTRHLNNQPPTSSDTMVYAAPDTSHGYMNSEVSPTFVKSEGTDPGFAVSGFNTNNAPLSAEETSYTHSAFARPEGNFARQSIVGYQAPPSQYSFLHGYNPTDGLNPEQMDRFQLTQQGSGLEVVMPNHKPPITKRGPFRNQEKRKQTAHCEANTDAPDDHDAPCDGCRKIGANSKIHRLPCKRWKITEVKLFKPGQVKGLEWTQRWKDTTMAPDISQWDSPEIKIIRLTEGYSDGVQLRVRRFVKQSGDRLYRTWFENGEEQRWYIEPYALADLEGARVQYDNYLKSGLNGMLKALLGPKDKLLWKTYEHAISRLRGPETPDEEKDLISKTLDLWAAVRLTTKSFQIIGEETLGIQPLKGSVPIPPVMGAQLDFILLNQTLPKLRRETLECLQNMTQAKKQKTWLTTYLVMFILLHNVALITAHDHSYAKKHGMKSNFARKDMVEQYHLGANIFLAYYHYCNKGVYPFSTECKDSELQNLAELDEGSINFIKDTRNYANEHKDEWDDLHVAKDYGNDYYFIRQLFEQNWTPQSTTVD</sequence>
<dbReference type="AlphaFoldDB" id="A0A2P5HRU4"/>
<dbReference type="OrthoDB" id="3474066at2759"/>
<dbReference type="STRING" id="158607.A0A2P5HRU4"/>
<keyword evidence="3" id="KW-1185">Reference proteome</keyword>
<proteinExistence type="predicted"/>
<feature type="region of interest" description="Disordered" evidence="1">
    <location>
        <begin position="40"/>
        <end position="99"/>
    </location>
</feature>
<name>A0A2P5HRU4_DIAHE</name>
<evidence type="ECO:0000313" key="3">
    <source>
        <dbReference type="Proteomes" id="UP000094444"/>
    </source>
</evidence>
<organism evidence="2 3">
    <name type="scientific">Diaporthe helianthi</name>
    <dbReference type="NCBI Taxonomy" id="158607"/>
    <lineage>
        <taxon>Eukaryota</taxon>
        <taxon>Fungi</taxon>
        <taxon>Dikarya</taxon>
        <taxon>Ascomycota</taxon>
        <taxon>Pezizomycotina</taxon>
        <taxon>Sordariomycetes</taxon>
        <taxon>Sordariomycetidae</taxon>
        <taxon>Diaporthales</taxon>
        <taxon>Diaporthaceae</taxon>
        <taxon>Diaporthe</taxon>
    </lineage>
</organism>
<comment type="caution">
    <text evidence="2">The sequence shown here is derived from an EMBL/GenBank/DDBJ whole genome shotgun (WGS) entry which is preliminary data.</text>
</comment>
<reference evidence="2" key="1">
    <citation type="submission" date="2017-09" db="EMBL/GenBank/DDBJ databases">
        <title>Polyketide synthases of a Diaporthe helianthi virulent isolate.</title>
        <authorList>
            <person name="Baroncelli R."/>
        </authorList>
    </citation>
    <scope>NUCLEOTIDE SEQUENCE [LARGE SCALE GENOMIC DNA]</scope>
    <source>
        <strain evidence="2">7/96</strain>
    </source>
</reference>
<feature type="region of interest" description="Disordered" evidence="1">
    <location>
        <begin position="339"/>
        <end position="379"/>
    </location>
</feature>
<gene>
    <name evidence="2" type="ORF">DHEL01_v208629</name>
</gene>
<accession>A0A2P5HRU4</accession>
<dbReference type="InterPro" id="IPR052973">
    <property type="entry name" value="Fungal_sec-metab_reg_TF"/>
</dbReference>